<evidence type="ECO:0000313" key="1">
    <source>
        <dbReference type="Proteomes" id="UP000095286"/>
    </source>
</evidence>
<reference evidence="2" key="1">
    <citation type="submission" date="2016-11" db="UniProtKB">
        <authorList>
            <consortium name="WormBaseParasite"/>
        </authorList>
    </citation>
    <scope>IDENTIFICATION</scope>
    <source>
        <strain evidence="2">KR3021</strain>
    </source>
</reference>
<dbReference type="Proteomes" id="UP000095286">
    <property type="component" value="Unplaced"/>
</dbReference>
<dbReference type="WBParaSite" id="RSKR_0000321100.1">
    <property type="protein sequence ID" value="RSKR_0000321100.1"/>
    <property type="gene ID" value="RSKR_0000321100"/>
</dbReference>
<protein>
    <submittedName>
        <fullName evidence="2">SH2 domain-containing protein</fullName>
    </submittedName>
</protein>
<evidence type="ECO:0000313" key="2">
    <source>
        <dbReference type="WBParaSite" id="RSKR_0000321100.1"/>
    </source>
</evidence>
<sequence>MRRKDAKPGTKTLGPIKAARNSGITTLSRVLIISNPGTMTHKSVEEMLQQEGSFLIRQSEFNNLMEFIVTVRWQNACSHLLLRRDVGVCYIVLEQKFTEPKECMDFYITTKTLITAVGYVLLAPFMKPE</sequence>
<name>A0AC35TR14_9BILA</name>
<proteinExistence type="predicted"/>
<accession>A0AC35TR14</accession>
<organism evidence="1 2">
    <name type="scientific">Rhabditophanes sp. KR3021</name>
    <dbReference type="NCBI Taxonomy" id="114890"/>
    <lineage>
        <taxon>Eukaryota</taxon>
        <taxon>Metazoa</taxon>
        <taxon>Ecdysozoa</taxon>
        <taxon>Nematoda</taxon>
        <taxon>Chromadorea</taxon>
        <taxon>Rhabditida</taxon>
        <taxon>Tylenchina</taxon>
        <taxon>Panagrolaimomorpha</taxon>
        <taxon>Strongyloidoidea</taxon>
        <taxon>Alloionematidae</taxon>
        <taxon>Rhabditophanes</taxon>
    </lineage>
</organism>